<feature type="domain" description="Ricin B lectin" evidence="3">
    <location>
        <begin position="1"/>
        <end position="63"/>
    </location>
</feature>
<dbReference type="InterPro" id="IPR000772">
    <property type="entry name" value="Ricin_B_lectin"/>
</dbReference>
<evidence type="ECO:0000259" key="3">
    <source>
        <dbReference type="Pfam" id="PF00652"/>
    </source>
</evidence>
<organism evidence="4 5">
    <name type="scientific">Oesophagostomum dentatum</name>
    <name type="common">Nodular worm</name>
    <dbReference type="NCBI Taxonomy" id="61180"/>
    <lineage>
        <taxon>Eukaryota</taxon>
        <taxon>Metazoa</taxon>
        <taxon>Ecdysozoa</taxon>
        <taxon>Nematoda</taxon>
        <taxon>Chromadorea</taxon>
        <taxon>Rhabditida</taxon>
        <taxon>Rhabditina</taxon>
        <taxon>Rhabditomorpha</taxon>
        <taxon>Strongyloidea</taxon>
        <taxon>Strongylidae</taxon>
        <taxon>Oesophagostomum</taxon>
    </lineage>
</organism>
<dbReference type="InterPro" id="IPR035992">
    <property type="entry name" value="Ricin_B-like_lectins"/>
</dbReference>
<sequence>MCLDTLGHKTGESAGVYQCHGSGGNQEWAYDRETGQLRSTVSKLCLTMEDMNGDPLVILDDCSR</sequence>
<dbReference type="Pfam" id="PF00652">
    <property type="entry name" value="Ricin_B_lectin"/>
    <property type="match status" value="1"/>
</dbReference>
<evidence type="ECO:0000256" key="2">
    <source>
        <dbReference type="ARBA" id="ARBA00023211"/>
    </source>
</evidence>
<dbReference type="SUPFAM" id="SSF50370">
    <property type="entry name" value="Ricin B-like lectins"/>
    <property type="match status" value="1"/>
</dbReference>
<name>A0A0B1SBX7_OESDE</name>
<protein>
    <recommendedName>
        <fullName evidence="3">Ricin B lectin domain-containing protein</fullName>
    </recommendedName>
</protein>
<proteinExistence type="predicted"/>
<dbReference type="AlphaFoldDB" id="A0A0B1SBX7"/>
<keyword evidence="2" id="KW-0464">Manganese</keyword>
<dbReference type="OrthoDB" id="429263at2759"/>
<dbReference type="Proteomes" id="UP000053660">
    <property type="component" value="Unassembled WGS sequence"/>
</dbReference>
<accession>A0A0B1SBX7</accession>
<evidence type="ECO:0000313" key="5">
    <source>
        <dbReference type="Proteomes" id="UP000053660"/>
    </source>
</evidence>
<evidence type="ECO:0000256" key="1">
    <source>
        <dbReference type="ARBA" id="ARBA00001936"/>
    </source>
</evidence>
<keyword evidence="5" id="KW-1185">Reference proteome</keyword>
<dbReference type="EMBL" id="KN599997">
    <property type="protein sequence ID" value="KHJ80700.1"/>
    <property type="molecule type" value="Genomic_DNA"/>
</dbReference>
<comment type="cofactor">
    <cofactor evidence="1">
        <name>Mn(2+)</name>
        <dbReference type="ChEBI" id="CHEBI:29035"/>
    </cofactor>
</comment>
<feature type="non-terminal residue" evidence="4">
    <location>
        <position position="64"/>
    </location>
</feature>
<reference evidence="4 5" key="1">
    <citation type="submission" date="2014-03" db="EMBL/GenBank/DDBJ databases">
        <title>Draft genome of the hookworm Oesophagostomum dentatum.</title>
        <authorList>
            <person name="Mitreva M."/>
        </authorList>
    </citation>
    <scope>NUCLEOTIDE SEQUENCE [LARGE SCALE GENOMIC DNA]</scope>
    <source>
        <strain evidence="4 5">OD-Hann</strain>
    </source>
</reference>
<evidence type="ECO:0000313" key="4">
    <source>
        <dbReference type="EMBL" id="KHJ80700.1"/>
    </source>
</evidence>
<dbReference type="Gene3D" id="2.80.10.50">
    <property type="match status" value="1"/>
</dbReference>
<dbReference type="PROSITE" id="PS50231">
    <property type="entry name" value="RICIN_B_LECTIN"/>
    <property type="match status" value="1"/>
</dbReference>
<gene>
    <name evidence="4" type="ORF">OESDEN_19621</name>
</gene>